<dbReference type="Proteomes" id="UP000053380">
    <property type="component" value="Unassembled WGS sequence"/>
</dbReference>
<dbReference type="InterPro" id="IPR036291">
    <property type="entry name" value="NAD(P)-bd_dom_sf"/>
</dbReference>
<sequence>MMTEKFRAFWLEETETGVTGAVKKIETDDLPQGEVLVRVRYSDVNYKDGLASIKEGRIVREYPFIPGIDLAGEVVASEDSRFAIGDQVLCTGYGLGVSHFGGYSEQARVPADWLVKLPEGLTLREAMILGTAGFTAGMSVEAILSAGITPESGPILVTGASGGVGSVAVSILAKLGFEVTASSGKEQEWELLKRLGASHTISREEAQTPSKGPLGKGLWSAIVDPVGGAGTGERLKAIRYRGVLALSGLTGGGDFGTSVHPFILRGVTLAGIDSVQCPLPLRLDVWDKLATDWKPESLFEQAVHEVSLEQLPEAFDRILKGQAVGRQLVKVSAE</sequence>
<dbReference type="PANTHER" id="PTHR43677:SF1">
    <property type="entry name" value="ACRYLYL-COA REDUCTASE ACUI-RELATED"/>
    <property type="match status" value="1"/>
</dbReference>
<dbReference type="Pfam" id="PF00107">
    <property type="entry name" value="ADH_zinc_N"/>
    <property type="match status" value="1"/>
</dbReference>
<organism evidence="2 3">
    <name type="scientific">Saccharibacillus sacchari DSM 19268</name>
    <dbReference type="NCBI Taxonomy" id="915437"/>
    <lineage>
        <taxon>Bacteria</taxon>
        <taxon>Bacillati</taxon>
        <taxon>Bacillota</taxon>
        <taxon>Bacilli</taxon>
        <taxon>Bacillales</taxon>
        <taxon>Paenibacillaceae</taxon>
        <taxon>Saccharibacillus</taxon>
    </lineage>
</organism>
<dbReference type="InterPro" id="IPR051397">
    <property type="entry name" value="Zn-ADH-like_protein"/>
</dbReference>
<dbReference type="InterPro" id="IPR011032">
    <property type="entry name" value="GroES-like_sf"/>
</dbReference>
<dbReference type="SUPFAM" id="SSF50129">
    <property type="entry name" value="GroES-like"/>
    <property type="match status" value="1"/>
</dbReference>
<dbReference type="Gene3D" id="3.90.180.10">
    <property type="entry name" value="Medium-chain alcohol dehydrogenases, catalytic domain"/>
    <property type="match status" value="1"/>
</dbReference>
<dbReference type="InterPro" id="IPR013149">
    <property type="entry name" value="ADH-like_C"/>
</dbReference>
<dbReference type="PATRIC" id="fig|915437.3.peg.19"/>
<dbReference type="Gene3D" id="3.40.50.720">
    <property type="entry name" value="NAD(P)-binding Rossmann-like Domain"/>
    <property type="match status" value="1"/>
</dbReference>
<accession>A0A010ZWK9</accession>
<reference evidence="2 3" key="1">
    <citation type="submission" date="2013-07" db="EMBL/GenBank/DDBJ databases">
        <authorList>
            <consortium name="DOE Joint Genome Institute"/>
            <person name="Anderson I."/>
            <person name="Huntemann M."/>
            <person name="Han J."/>
            <person name="Chen A."/>
            <person name="Kyrpides N."/>
            <person name="Mavromatis K."/>
            <person name="Markowitz V."/>
            <person name="Palaniappan K."/>
            <person name="Ivanova N."/>
            <person name="Schaumberg A."/>
            <person name="Pati A."/>
            <person name="Liolios K."/>
            <person name="Nordberg H.P."/>
            <person name="Cantor M.N."/>
            <person name="Hua S.X."/>
            <person name="Woyke T."/>
        </authorList>
    </citation>
    <scope>NUCLEOTIDE SEQUENCE [LARGE SCALE GENOMIC DNA]</scope>
    <source>
        <strain evidence="2 3">DSM 19268</strain>
    </source>
</reference>
<dbReference type="GO" id="GO:0043957">
    <property type="term" value="F:acryloyl-CoA reductase (NADPH) activity"/>
    <property type="evidence" value="ECO:0007669"/>
    <property type="project" value="TreeGrafter"/>
</dbReference>
<dbReference type="EMBL" id="JFBU01000001">
    <property type="protein sequence ID" value="EXG83054.1"/>
    <property type="molecule type" value="Genomic_DNA"/>
</dbReference>
<evidence type="ECO:0000313" key="3">
    <source>
        <dbReference type="Proteomes" id="UP000053380"/>
    </source>
</evidence>
<proteinExistence type="predicted"/>
<dbReference type="InterPro" id="IPR013154">
    <property type="entry name" value="ADH-like_N"/>
</dbReference>
<name>A0A010ZWK9_9BACL</name>
<gene>
    <name evidence="2" type="ORF">SacsacDRAFT_0019</name>
</gene>
<dbReference type="PANTHER" id="PTHR43677">
    <property type="entry name" value="SHORT-CHAIN DEHYDROGENASE/REDUCTASE"/>
    <property type="match status" value="1"/>
</dbReference>
<dbReference type="HOGENOM" id="CLU_026673_26_3_9"/>
<evidence type="ECO:0000259" key="1">
    <source>
        <dbReference type="SMART" id="SM00829"/>
    </source>
</evidence>
<dbReference type="InterPro" id="IPR020843">
    <property type="entry name" value="ER"/>
</dbReference>
<evidence type="ECO:0000313" key="2">
    <source>
        <dbReference type="EMBL" id="EXG83054.1"/>
    </source>
</evidence>
<keyword evidence="3" id="KW-1185">Reference proteome</keyword>
<feature type="domain" description="Enoyl reductase (ER)" evidence="1">
    <location>
        <begin position="17"/>
        <end position="329"/>
    </location>
</feature>
<dbReference type="AlphaFoldDB" id="A0A010ZWK9"/>
<dbReference type="SUPFAM" id="SSF51735">
    <property type="entry name" value="NAD(P)-binding Rossmann-fold domains"/>
    <property type="match status" value="1"/>
</dbReference>
<comment type="caution">
    <text evidence="2">The sequence shown here is derived from an EMBL/GenBank/DDBJ whole genome shotgun (WGS) entry which is preliminary data.</text>
</comment>
<dbReference type="Pfam" id="PF08240">
    <property type="entry name" value="ADH_N"/>
    <property type="match status" value="1"/>
</dbReference>
<dbReference type="InterPro" id="IPR014188">
    <property type="entry name" value="Acrylyl-CoA_reductase_AcuI"/>
</dbReference>
<protein>
    <submittedName>
        <fullName evidence="2">Putative quinone oxidoreductase, YhdH/YhfP family</fullName>
    </submittedName>
</protein>
<dbReference type="SMART" id="SM00829">
    <property type="entry name" value="PKS_ER"/>
    <property type="match status" value="1"/>
</dbReference>
<dbReference type="NCBIfam" id="TIGR02823">
    <property type="entry name" value="oxido_YhdH"/>
    <property type="match status" value="1"/>
</dbReference>